<dbReference type="WBParaSite" id="ALUE_0001318601-mRNA-1">
    <property type="protein sequence ID" value="ALUE_0001318601-mRNA-1"/>
    <property type="gene ID" value="ALUE_0001318601"/>
</dbReference>
<dbReference type="AlphaFoldDB" id="A0A0M3I7K6"/>
<name>A0A0M3I7K6_ASCLU</name>
<evidence type="ECO:0000313" key="1">
    <source>
        <dbReference type="Proteomes" id="UP000036681"/>
    </source>
</evidence>
<sequence>MTSNCVDGRSFSPEIFDPATEKLALLRSLMEVKKTAGHPQWSSWVKDSLQQISRGSGGLFEVGGRGPRLWRHGGDELRTLQCSQ</sequence>
<proteinExistence type="predicted"/>
<protein>
    <submittedName>
        <fullName evidence="2">Uncharacterized protein</fullName>
    </submittedName>
</protein>
<dbReference type="Proteomes" id="UP000036681">
    <property type="component" value="Unplaced"/>
</dbReference>
<organism evidence="1 2">
    <name type="scientific">Ascaris lumbricoides</name>
    <name type="common">Giant roundworm</name>
    <dbReference type="NCBI Taxonomy" id="6252"/>
    <lineage>
        <taxon>Eukaryota</taxon>
        <taxon>Metazoa</taxon>
        <taxon>Ecdysozoa</taxon>
        <taxon>Nematoda</taxon>
        <taxon>Chromadorea</taxon>
        <taxon>Rhabditida</taxon>
        <taxon>Spirurina</taxon>
        <taxon>Ascaridomorpha</taxon>
        <taxon>Ascaridoidea</taxon>
        <taxon>Ascarididae</taxon>
        <taxon>Ascaris</taxon>
    </lineage>
</organism>
<evidence type="ECO:0000313" key="2">
    <source>
        <dbReference type="WBParaSite" id="ALUE_0001318601-mRNA-1"/>
    </source>
</evidence>
<reference evidence="2" key="1">
    <citation type="submission" date="2017-02" db="UniProtKB">
        <authorList>
            <consortium name="WormBaseParasite"/>
        </authorList>
    </citation>
    <scope>IDENTIFICATION</scope>
</reference>
<accession>A0A0M3I7K6</accession>
<keyword evidence="1" id="KW-1185">Reference proteome</keyword>